<gene>
    <name evidence="2" type="ORF">MNBD_PLANCTO02-357</name>
</gene>
<accession>A0A3B1E4Y9</accession>
<protein>
    <submittedName>
        <fullName evidence="2">Uncharacterized protein</fullName>
    </submittedName>
</protein>
<proteinExistence type="predicted"/>
<reference evidence="2" key="1">
    <citation type="submission" date="2018-06" db="EMBL/GenBank/DDBJ databases">
        <authorList>
            <person name="Zhirakovskaya E."/>
        </authorList>
    </citation>
    <scope>NUCLEOTIDE SEQUENCE</scope>
</reference>
<sequence length="22" mass="2320">MNKTASEAAGNLQTMGKVKRLA</sequence>
<evidence type="ECO:0000313" key="2">
    <source>
        <dbReference type="EMBL" id="VAX41105.1"/>
    </source>
</evidence>
<organism evidence="2">
    <name type="scientific">hydrothermal vent metagenome</name>
    <dbReference type="NCBI Taxonomy" id="652676"/>
    <lineage>
        <taxon>unclassified sequences</taxon>
        <taxon>metagenomes</taxon>
        <taxon>ecological metagenomes</taxon>
    </lineage>
</organism>
<name>A0A3B1E4Y9_9ZZZZ</name>
<feature type="non-terminal residue" evidence="2">
    <location>
        <position position="22"/>
    </location>
</feature>
<feature type="region of interest" description="Disordered" evidence="1">
    <location>
        <begin position="1"/>
        <end position="22"/>
    </location>
</feature>
<evidence type="ECO:0000256" key="1">
    <source>
        <dbReference type="SAM" id="MobiDB-lite"/>
    </source>
</evidence>
<dbReference type="EMBL" id="UOGL01000513">
    <property type="protein sequence ID" value="VAX41105.1"/>
    <property type="molecule type" value="Genomic_DNA"/>
</dbReference>
<dbReference type="AlphaFoldDB" id="A0A3B1E4Y9"/>